<dbReference type="Pfam" id="PF00266">
    <property type="entry name" value="Aminotran_5"/>
    <property type="match status" value="1"/>
</dbReference>
<evidence type="ECO:0000313" key="3">
    <source>
        <dbReference type="EMBL" id="KQC29903.1"/>
    </source>
</evidence>
<dbReference type="InterPro" id="IPR015422">
    <property type="entry name" value="PyrdxlP-dep_Trfase_small"/>
</dbReference>
<proteinExistence type="predicted"/>
<organism evidence="3 4">
    <name type="scientific">Flagellimonas eckloniae</name>
    <dbReference type="NCBI Taxonomy" id="346185"/>
    <lineage>
        <taxon>Bacteria</taxon>
        <taxon>Pseudomonadati</taxon>
        <taxon>Bacteroidota</taxon>
        <taxon>Flavobacteriia</taxon>
        <taxon>Flavobacteriales</taxon>
        <taxon>Flavobacteriaceae</taxon>
        <taxon>Flagellimonas</taxon>
    </lineage>
</organism>
<dbReference type="PATRIC" id="fig|1547436.3.peg.1729"/>
<comment type="caution">
    <text evidence="3">The sequence shown here is derived from an EMBL/GenBank/DDBJ whole genome shotgun (WGS) entry which is preliminary data.</text>
</comment>
<gene>
    <name evidence="3" type="ORF">AAY42_08405</name>
</gene>
<sequence>MQKLRNKFPVLKQCIYANTAVTGLLSEDLMEWRQEHDLDYLIGGSHMKGKSFEETPQINATVGRFFNCKAENVALVPNFTLGLNMLLEGLPKNQTILLLKTDYPSLNWSFETRGFTLDYLEIDANLEARIYDKIKAGSIDVLALSLVQWINGIKIDLDFLKRLKNEFEDLIIIVDGTQFCGTSQFNFQDSGIDILGASAYKWLLSGYGNGFVLVKEEVKKRFQLKSIGNGSVNRDITKRNAIPFCKHLEPGHLDSLNFGSLKFSLDFLHNIGIEHISNQIQTLSQKAKTGFSALGLLEDQVSNRSIHSTIFNIKGDQRLFEKLSNENVVCSQRGAGIRLSFHFYNTESEIDTILSILKA</sequence>
<reference evidence="3 4" key="1">
    <citation type="submission" date="2015-04" db="EMBL/GenBank/DDBJ databases">
        <title>Complete genome of flavobacterium.</title>
        <authorList>
            <person name="Kwon Y.M."/>
            <person name="Kim S.-J."/>
        </authorList>
    </citation>
    <scope>NUCLEOTIDE SEQUENCE [LARGE SCALE GENOMIC DNA]</scope>
    <source>
        <strain evidence="3 4">DK169</strain>
    </source>
</reference>
<protein>
    <submittedName>
        <fullName evidence="3">Aminotransferase class V</fullName>
    </submittedName>
</protein>
<keyword evidence="4" id="KW-1185">Reference proteome</keyword>
<keyword evidence="3" id="KW-0808">Transferase</keyword>
<dbReference type="PANTHER" id="PTHR43586:SF15">
    <property type="entry name" value="BLR3095 PROTEIN"/>
    <property type="match status" value="1"/>
</dbReference>
<dbReference type="EMBL" id="LCTZ01000002">
    <property type="protein sequence ID" value="KQC29903.1"/>
    <property type="molecule type" value="Genomic_DNA"/>
</dbReference>
<dbReference type="STRING" id="346185.AAY42_08405"/>
<evidence type="ECO:0000256" key="1">
    <source>
        <dbReference type="ARBA" id="ARBA00022898"/>
    </source>
</evidence>
<keyword evidence="3" id="KW-0032">Aminotransferase</keyword>
<dbReference type="AlphaFoldDB" id="A0A0Q0XFK1"/>
<dbReference type="SUPFAM" id="SSF53383">
    <property type="entry name" value="PLP-dependent transferases"/>
    <property type="match status" value="1"/>
</dbReference>
<name>A0A0Q0XFK1_9FLAO</name>
<keyword evidence="1" id="KW-0663">Pyridoxal phosphate</keyword>
<evidence type="ECO:0000313" key="4">
    <source>
        <dbReference type="Proteomes" id="UP000050827"/>
    </source>
</evidence>
<dbReference type="PANTHER" id="PTHR43586">
    <property type="entry name" value="CYSTEINE DESULFURASE"/>
    <property type="match status" value="1"/>
</dbReference>
<feature type="domain" description="Aminotransferase class V" evidence="2">
    <location>
        <begin position="45"/>
        <end position="352"/>
    </location>
</feature>
<dbReference type="GO" id="GO:0008483">
    <property type="term" value="F:transaminase activity"/>
    <property type="evidence" value="ECO:0007669"/>
    <property type="project" value="UniProtKB-KW"/>
</dbReference>
<evidence type="ECO:0000259" key="2">
    <source>
        <dbReference type="Pfam" id="PF00266"/>
    </source>
</evidence>
<dbReference type="OrthoDB" id="513408at2"/>
<dbReference type="InterPro" id="IPR015421">
    <property type="entry name" value="PyrdxlP-dep_Trfase_major"/>
</dbReference>
<accession>A0A0Q0XFK1</accession>
<dbReference type="Gene3D" id="3.90.1150.10">
    <property type="entry name" value="Aspartate Aminotransferase, domain 1"/>
    <property type="match status" value="1"/>
</dbReference>
<dbReference type="InterPro" id="IPR015424">
    <property type="entry name" value="PyrdxlP-dep_Trfase"/>
</dbReference>
<dbReference type="Proteomes" id="UP000050827">
    <property type="component" value="Unassembled WGS sequence"/>
</dbReference>
<dbReference type="Gene3D" id="3.40.640.10">
    <property type="entry name" value="Type I PLP-dependent aspartate aminotransferase-like (Major domain)"/>
    <property type="match status" value="1"/>
</dbReference>
<dbReference type="InterPro" id="IPR000192">
    <property type="entry name" value="Aminotrans_V_dom"/>
</dbReference>
<dbReference type="RefSeq" id="WP_055394169.1">
    <property type="nucleotide sequence ID" value="NZ_LCTZ01000002.1"/>
</dbReference>